<dbReference type="PROSITE" id="PS00211">
    <property type="entry name" value="ABC_TRANSPORTER_1"/>
    <property type="match status" value="2"/>
</dbReference>
<keyword evidence="8 11" id="KW-1133">Transmembrane helix</keyword>
<evidence type="ECO:0000256" key="6">
    <source>
        <dbReference type="ARBA" id="ARBA00022741"/>
    </source>
</evidence>
<dbReference type="InterPro" id="IPR003593">
    <property type="entry name" value="AAA+_ATPase"/>
</dbReference>
<dbReference type="InterPro" id="IPR017871">
    <property type="entry name" value="ABC_transporter-like_CS"/>
</dbReference>
<dbReference type="SUPFAM" id="SSF52540">
    <property type="entry name" value="P-loop containing nucleoside triphosphate hydrolases"/>
    <property type="match status" value="2"/>
</dbReference>
<evidence type="ECO:0000259" key="12">
    <source>
        <dbReference type="PROSITE" id="PS50893"/>
    </source>
</evidence>
<dbReference type="OrthoDB" id="312813at2759"/>
<dbReference type="CDD" id="cd03250">
    <property type="entry name" value="ABCC_MRP_domain1"/>
    <property type="match status" value="1"/>
</dbReference>
<feature type="transmembrane region" description="Helical" evidence="11">
    <location>
        <begin position="116"/>
        <end position="135"/>
    </location>
</feature>
<comment type="similarity">
    <text evidence="2">Belongs to the ABC transporter superfamily. ABCC family. Conjugate transporter (TC 3.A.1.208) subfamily.</text>
</comment>
<keyword evidence="15" id="KW-1185">Reference proteome</keyword>
<feature type="domain" description="ABC transmembrane type-1" evidence="13">
    <location>
        <begin position="690"/>
        <end position="922"/>
    </location>
</feature>
<evidence type="ECO:0000256" key="9">
    <source>
        <dbReference type="ARBA" id="ARBA00023136"/>
    </source>
</evidence>
<dbReference type="Gene3D" id="1.20.1560.10">
    <property type="entry name" value="ABC transporter type 1, transmembrane domain"/>
    <property type="match status" value="2"/>
</dbReference>
<evidence type="ECO:0000256" key="1">
    <source>
        <dbReference type="ARBA" id="ARBA00004141"/>
    </source>
</evidence>
<comment type="caution">
    <text evidence="14">The sequence shown here is derived from an EMBL/GenBank/DDBJ whole genome shotgun (WGS) entry which is preliminary data.</text>
</comment>
<evidence type="ECO:0000256" key="11">
    <source>
        <dbReference type="SAM" id="Phobius"/>
    </source>
</evidence>
<dbReference type="Proteomes" id="UP000187209">
    <property type="component" value="Unassembled WGS sequence"/>
</dbReference>
<feature type="transmembrane region" description="Helical" evidence="11">
    <location>
        <begin position="829"/>
        <end position="849"/>
    </location>
</feature>
<feature type="coiled-coil region" evidence="10">
    <location>
        <begin position="644"/>
        <end position="671"/>
    </location>
</feature>
<dbReference type="Pfam" id="PF00664">
    <property type="entry name" value="ABC_membrane"/>
    <property type="match status" value="2"/>
</dbReference>
<dbReference type="FunFam" id="3.40.50.300:FF:000163">
    <property type="entry name" value="Multidrug resistance-associated protein member 4"/>
    <property type="match status" value="1"/>
</dbReference>
<feature type="transmembrane region" description="Helical" evidence="11">
    <location>
        <begin position="342"/>
        <end position="366"/>
    </location>
</feature>
<dbReference type="PROSITE" id="PS50929">
    <property type="entry name" value="ABC_TM1F"/>
    <property type="match status" value="2"/>
</dbReference>
<accession>A0A1R2CLZ7</accession>
<evidence type="ECO:0000256" key="2">
    <source>
        <dbReference type="ARBA" id="ARBA00009726"/>
    </source>
</evidence>
<dbReference type="InterPro" id="IPR036640">
    <property type="entry name" value="ABC1_TM_sf"/>
</dbReference>
<keyword evidence="10" id="KW-0175">Coiled coil</keyword>
<keyword evidence="6" id="KW-0547">Nucleotide-binding</keyword>
<feature type="transmembrane region" description="Helical" evidence="11">
    <location>
        <begin position="192"/>
        <end position="213"/>
    </location>
</feature>
<dbReference type="CDD" id="cd03244">
    <property type="entry name" value="ABCC_MRP_domain2"/>
    <property type="match status" value="1"/>
</dbReference>
<keyword evidence="4 11" id="KW-0812">Transmembrane</keyword>
<evidence type="ECO:0000256" key="7">
    <source>
        <dbReference type="ARBA" id="ARBA00022840"/>
    </source>
</evidence>
<feature type="transmembrane region" description="Helical" evidence="11">
    <location>
        <begin position="296"/>
        <end position="322"/>
    </location>
</feature>
<name>A0A1R2CLZ7_9CILI</name>
<dbReference type="GO" id="GO:0016887">
    <property type="term" value="F:ATP hydrolysis activity"/>
    <property type="evidence" value="ECO:0007669"/>
    <property type="project" value="InterPro"/>
</dbReference>
<proteinExistence type="inferred from homology"/>
<sequence length="1250" mass="141421">MAEFPYDKSWFITDLFFGWTFKAALLYQKCPPNSENLFQIPQNLSIKSELKVLKGHWKKELLKPKPNFAKAVLKTVGIQYICSVLLMIFGQTQTIIQAVLLNYIVDYLMDTNAPKYQGALLIIAFILSTLIGSTFKSNSSYRTLILTGKLKNMIAILVSEKVLKLQNRVISEDSLKGKILNTISTDMELLELMNFTVFFWAAPFVLIFAILVVSYTFGPIAIIGLGISVIHVPFVFFITKLSSKYRTNAHLHGDLRIKMIQNLIEGIKIIKLYAWELPFLKLISDKRKQEIKERKIITNFNGILQILSIASIPLLIFISLLVQVSTDQSFTPGKMFLVVNVFFNTHIIIVYINSTGIGTIFVFLGIMKRTGEILLLEEYTKTSIDTEGGLSIYIKDLTADWKEKKVDKEKNDDDIKLKDNSICEKHCLENISFKAKEGELIVVVGPVGSGKTSLLMSLLGEMINKSGSVSVKGKIAFASQEPWIISGSVKENIIMGRKFDEELYEKCLSACDLNKDLEIFHDRDETLVGDRGFTLSGGQRARVNLARAAYSKSDIYLLDDPLSAVDPEVANHIFNYCVKGVLAEKTIVLVTHQIQFLSRSDKILVLDSGQLFFYGSYSKLKKHEGIKSILGDFTFHKTTSESTKKNVSDIKEETKEKLKIEEEEISQSNVSVKSYYKYLIFGFKSFFFILLFFLLLIATQMIFQAFFYLASLWSKQDDQYSLYYIQGMGILVMLTYIGYAFRIYSFINILLSSNIKLHNKALKSIALTQAVFYDKNPTGRIINRFSKDIGAIDGPLQYYFYESISTTALIVANIIIAIIVVPYNLAVLPFWLLVCILLFKYITPIIIMLRKLELIARGPLLTTLTSTLAGLPTIRSLKIQKKFKKDIIEYTQAHYRAYITFHTFLRFNQLYADLGSSLIAIINAIVIIGTKGYIEPSLAAYSLSSCAGLLGLTSNWSKNIIEMSSSMSSAQRLMEYANIPSEDNFHTKSQFNITSGCIEFSNVCMKYRPNLPYSLYGLTFKIKSGHKVGILGRTGAGKSSILQVLFRLTNPEKGTIFIDSFDYMQAGLQEIRNQISVIPQSATLFSTTIRDNLDPFHLYTDQDIIQVLEDVQLKDKIMIEKNGINAEVRSGSVSLSAGEMQLLCMARAILRKNKIIMMDEATANVDNETDRIIQETIKNKFEGCTLLVIAHRIRTVIKSDRVMIVDKGMCVEYDKPRRLLKAENSMFKNMVMQTGKEEAAFLLNKLKIDN</sequence>
<feature type="transmembrane region" description="Helical" evidence="11">
    <location>
        <begin position="799"/>
        <end position="823"/>
    </location>
</feature>
<feature type="transmembrane region" description="Helical" evidence="11">
    <location>
        <begin position="686"/>
        <end position="710"/>
    </location>
</feature>
<dbReference type="PANTHER" id="PTHR24223:SF456">
    <property type="entry name" value="MULTIDRUG RESISTANCE-ASSOCIATED PROTEIN LETHAL(2)03659"/>
    <property type="match status" value="1"/>
</dbReference>
<feature type="transmembrane region" description="Helical" evidence="11">
    <location>
        <begin position="722"/>
        <end position="741"/>
    </location>
</feature>
<feature type="domain" description="ABC transporter" evidence="12">
    <location>
        <begin position="998"/>
        <end position="1232"/>
    </location>
</feature>
<dbReference type="PANTHER" id="PTHR24223">
    <property type="entry name" value="ATP-BINDING CASSETTE SUB-FAMILY C"/>
    <property type="match status" value="1"/>
</dbReference>
<dbReference type="AlphaFoldDB" id="A0A1R2CLZ7"/>
<gene>
    <name evidence="14" type="ORF">SteCoe_7719</name>
</gene>
<feature type="transmembrane region" description="Helical" evidence="11">
    <location>
        <begin position="910"/>
        <end position="932"/>
    </location>
</feature>
<keyword evidence="3" id="KW-0813">Transport</keyword>
<dbReference type="GO" id="GO:0140359">
    <property type="term" value="F:ABC-type transporter activity"/>
    <property type="evidence" value="ECO:0007669"/>
    <property type="project" value="InterPro"/>
</dbReference>
<feature type="transmembrane region" description="Helical" evidence="11">
    <location>
        <begin position="219"/>
        <end position="238"/>
    </location>
</feature>
<dbReference type="PROSITE" id="PS50893">
    <property type="entry name" value="ABC_TRANSPORTER_2"/>
    <property type="match status" value="2"/>
</dbReference>
<evidence type="ECO:0000256" key="10">
    <source>
        <dbReference type="SAM" id="Coils"/>
    </source>
</evidence>
<feature type="domain" description="ABC transporter" evidence="12">
    <location>
        <begin position="410"/>
        <end position="633"/>
    </location>
</feature>
<dbReference type="FunFam" id="3.40.50.300:FF:000973">
    <property type="entry name" value="Multidrug resistance-associated protein 4"/>
    <property type="match status" value="1"/>
</dbReference>
<protein>
    <submittedName>
        <fullName evidence="14">Uncharacterized protein</fullName>
    </submittedName>
</protein>
<evidence type="ECO:0000313" key="14">
    <source>
        <dbReference type="EMBL" id="OMJ90037.1"/>
    </source>
</evidence>
<comment type="subcellular location">
    <subcellularLocation>
        <location evidence="1">Membrane</location>
        <topology evidence="1">Multi-pass membrane protein</topology>
    </subcellularLocation>
</comment>
<dbReference type="InterPro" id="IPR050173">
    <property type="entry name" value="ABC_transporter_C-like"/>
</dbReference>
<dbReference type="EMBL" id="MPUH01000112">
    <property type="protein sequence ID" value="OMJ90037.1"/>
    <property type="molecule type" value="Genomic_DNA"/>
</dbReference>
<dbReference type="InterPro" id="IPR003439">
    <property type="entry name" value="ABC_transporter-like_ATP-bd"/>
</dbReference>
<dbReference type="InterPro" id="IPR027417">
    <property type="entry name" value="P-loop_NTPase"/>
</dbReference>
<feature type="domain" description="ABC transmembrane type-1" evidence="13">
    <location>
        <begin position="83"/>
        <end position="344"/>
    </location>
</feature>
<feature type="transmembrane region" description="Helical" evidence="11">
    <location>
        <begin position="80"/>
        <end position="104"/>
    </location>
</feature>
<keyword evidence="7" id="KW-0067">ATP-binding</keyword>
<reference evidence="14 15" key="1">
    <citation type="submission" date="2016-11" db="EMBL/GenBank/DDBJ databases">
        <title>The macronuclear genome of Stentor coeruleus: a giant cell with tiny introns.</title>
        <authorList>
            <person name="Slabodnick M."/>
            <person name="Ruby J.G."/>
            <person name="Reiff S.B."/>
            <person name="Swart E.C."/>
            <person name="Gosai S."/>
            <person name="Prabakaran S."/>
            <person name="Witkowska E."/>
            <person name="Larue G.E."/>
            <person name="Fisher S."/>
            <person name="Freeman R.M."/>
            <person name="Gunawardena J."/>
            <person name="Chu W."/>
            <person name="Stover N.A."/>
            <person name="Gregory B.D."/>
            <person name="Nowacki M."/>
            <person name="Derisi J."/>
            <person name="Roy S.W."/>
            <person name="Marshall W.F."/>
            <person name="Sood P."/>
        </authorList>
    </citation>
    <scope>NUCLEOTIDE SEQUENCE [LARGE SCALE GENOMIC DNA]</scope>
    <source>
        <strain evidence="14">WM001</strain>
    </source>
</reference>
<dbReference type="Gene3D" id="3.40.50.300">
    <property type="entry name" value="P-loop containing nucleotide triphosphate hydrolases"/>
    <property type="match status" value="2"/>
</dbReference>
<dbReference type="SMART" id="SM00382">
    <property type="entry name" value="AAA"/>
    <property type="match status" value="2"/>
</dbReference>
<dbReference type="CDD" id="cd18579">
    <property type="entry name" value="ABC_6TM_ABCC_D1"/>
    <property type="match status" value="1"/>
</dbReference>
<evidence type="ECO:0000256" key="5">
    <source>
        <dbReference type="ARBA" id="ARBA00022737"/>
    </source>
</evidence>
<dbReference type="GO" id="GO:0005524">
    <property type="term" value="F:ATP binding"/>
    <property type="evidence" value="ECO:0007669"/>
    <property type="project" value="UniProtKB-KW"/>
</dbReference>
<evidence type="ECO:0000256" key="4">
    <source>
        <dbReference type="ARBA" id="ARBA00022692"/>
    </source>
</evidence>
<dbReference type="Pfam" id="PF00005">
    <property type="entry name" value="ABC_tran"/>
    <property type="match status" value="2"/>
</dbReference>
<evidence type="ECO:0000256" key="8">
    <source>
        <dbReference type="ARBA" id="ARBA00022989"/>
    </source>
</evidence>
<evidence type="ECO:0000256" key="3">
    <source>
        <dbReference type="ARBA" id="ARBA00022448"/>
    </source>
</evidence>
<evidence type="ECO:0000259" key="13">
    <source>
        <dbReference type="PROSITE" id="PS50929"/>
    </source>
</evidence>
<dbReference type="SUPFAM" id="SSF90123">
    <property type="entry name" value="ABC transporter transmembrane region"/>
    <property type="match status" value="2"/>
</dbReference>
<keyword evidence="9 11" id="KW-0472">Membrane</keyword>
<dbReference type="InterPro" id="IPR044746">
    <property type="entry name" value="ABCC_6TM_D1"/>
</dbReference>
<evidence type="ECO:0000313" key="15">
    <source>
        <dbReference type="Proteomes" id="UP000187209"/>
    </source>
</evidence>
<dbReference type="InterPro" id="IPR011527">
    <property type="entry name" value="ABC1_TM_dom"/>
</dbReference>
<dbReference type="GO" id="GO:0016020">
    <property type="term" value="C:membrane"/>
    <property type="evidence" value="ECO:0007669"/>
    <property type="project" value="UniProtKB-SubCell"/>
</dbReference>
<organism evidence="14 15">
    <name type="scientific">Stentor coeruleus</name>
    <dbReference type="NCBI Taxonomy" id="5963"/>
    <lineage>
        <taxon>Eukaryota</taxon>
        <taxon>Sar</taxon>
        <taxon>Alveolata</taxon>
        <taxon>Ciliophora</taxon>
        <taxon>Postciliodesmatophora</taxon>
        <taxon>Heterotrichea</taxon>
        <taxon>Heterotrichida</taxon>
        <taxon>Stentoridae</taxon>
        <taxon>Stentor</taxon>
    </lineage>
</organism>
<keyword evidence="5" id="KW-0677">Repeat</keyword>